<gene>
    <name evidence="4" type="ORF">F4V43_11060</name>
</gene>
<dbReference type="EMBL" id="VYKK01000015">
    <property type="protein sequence ID" value="KAA9003948.1"/>
    <property type="molecule type" value="Genomic_DNA"/>
</dbReference>
<proteinExistence type="inferred from homology"/>
<dbReference type="CDD" id="cd05374">
    <property type="entry name" value="17beta-HSD-like_SDR_c"/>
    <property type="match status" value="1"/>
</dbReference>
<sequence length="290" mass="32011">MKDTALVAEERVALVTGASSGFGVRIAVKLAERGYRVAASMRDPVSRGEELESRAKRAGVWNRIVVLRLDVTESGSIEAAVSFLLKEYGRIDVLVNNAGYAAGGFTEEVPLEEWRLQMETNFFGLVAVTRAVLPGMRQRRSGRIINMGSVSGRTAFPGFGPYASSKFALEGFSESLRHEMSPWGIQVVLIEPGSYRTAIWEKGMDTVSAVPDSPYRRQLDAVLAFTKRSAAGAPDPQEVADLVGRLVDLRSPKLRYAPGRAARLLPSVKSLLPWRLYERLVRFALRRRTP</sequence>
<keyword evidence="2" id="KW-0560">Oxidoreductase</keyword>
<dbReference type="SUPFAM" id="SSF51735">
    <property type="entry name" value="NAD(P)-binding Rossmann-fold domains"/>
    <property type="match status" value="1"/>
</dbReference>
<comment type="caution">
    <text evidence="4">The sequence shown here is derived from an EMBL/GenBank/DDBJ whole genome shotgun (WGS) entry which is preliminary data.</text>
</comment>
<dbReference type="PANTHER" id="PTHR43976:SF16">
    <property type="entry name" value="SHORT-CHAIN DEHYDROGENASE_REDUCTASE FAMILY PROTEIN"/>
    <property type="match status" value="1"/>
</dbReference>
<dbReference type="InterPro" id="IPR036291">
    <property type="entry name" value="NAD(P)-bd_dom_sf"/>
</dbReference>
<dbReference type="OrthoDB" id="9775296at2"/>
<evidence type="ECO:0000313" key="4">
    <source>
        <dbReference type="EMBL" id="KAA9003948.1"/>
    </source>
</evidence>
<dbReference type="PRINTS" id="PR00081">
    <property type="entry name" value="GDHRDH"/>
</dbReference>
<keyword evidence="5" id="KW-1185">Reference proteome</keyword>
<dbReference type="GO" id="GO:0016491">
    <property type="term" value="F:oxidoreductase activity"/>
    <property type="evidence" value="ECO:0007669"/>
    <property type="project" value="UniProtKB-KW"/>
</dbReference>
<dbReference type="PROSITE" id="PS00061">
    <property type="entry name" value="ADH_SHORT"/>
    <property type="match status" value="1"/>
</dbReference>
<evidence type="ECO:0000256" key="2">
    <source>
        <dbReference type="ARBA" id="ARBA00023002"/>
    </source>
</evidence>
<dbReference type="Gene3D" id="3.40.50.720">
    <property type="entry name" value="NAD(P)-binding Rossmann-like Domain"/>
    <property type="match status" value="1"/>
</dbReference>
<dbReference type="PANTHER" id="PTHR43976">
    <property type="entry name" value="SHORT CHAIN DEHYDROGENASE"/>
    <property type="match status" value="1"/>
</dbReference>
<dbReference type="AlphaFoldDB" id="A0A5J5G874"/>
<evidence type="ECO:0000256" key="1">
    <source>
        <dbReference type="ARBA" id="ARBA00006484"/>
    </source>
</evidence>
<reference evidence="4 5" key="1">
    <citation type="submission" date="2019-09" db="EMBL/GenBank/DDBJ databases">
        <title>Bacillus ochoae sp. nov., Paenibacillus whitsoniae sp. nov., Paenibacillus spiritus sp. nov. Isolated from the Mars Exploration Rover during spacecraft assembly.</title>
        <authorList>
            <person name="Seuylemezian A."/>
            <person name="Vaishampayan P."/>
        </authorList>
    </citation>
    <scope>NUCLEOTIDE SEQUENCE [LARGE SCALE GENOMIC DNA]</scope>
    <source>
        <strain evidence="4 5">MER_111</strain>
    </source>
</reference>
<dbReference type="InterPro" id="IPR051911">
    <property type="entry name" value="SDR_oxidoreductase"/>
</dbReference>
<evidence type="ECO:0000313" key="5">
    <source>
        <dbReference type="Proteomes" id="UP000367750"/>
    </source>
</evidence>
<dbReference type="Proteomes" id="UP000367750">
    <property type="component" value="Unassembled WGS sequence"/>
</dbReference>
<dbReference type="InterPro" id="IPR002347">
    <property type="entry name" value="SDR_fam"/>
</dbReference>
<name>A0A5J5G874_9BACL</name>
<dbReference type="RefSeq" id="WP_150458303.1">
    <property type="nucleotide sequence ID" value="NZ_VYKK01000015.1"/>
</dbReference>
<organism evidence="4 5">
    <name type="scientific">Paenibacillus spiritus</name>
    <dbReference type="NCBI Taxonomy" id="2496557"/>
    <lineage>
        <taxon>Bacteria</taxon>
        <taxon>Bacillati</taxon>
        <taxon>Bacillota</taxon>
        <taxon>Bacilli</taxon>
        <taxon>Bacillales</taxon>
        <taxon>Paenibacillaceae</taxon>
        <taxon>Paenibacillus</taxon>
    </lineage>
</organism>
<protein>
    <submittedName>
        <fullName evidence="4">SDR family oxidoreductase</fullName>
    </submittedName>
</protein>
<dbReference type="PRINTS" id="PR00080">
    <property type="entry name" value="SDRFAMILY"/>
</dbReference>
<comment type="similarity">
    <text evidence="1 3">Belongs to the short-chain dehydrogenases/reductases (SDR) family.</text>
</comment>
<dbReference type="InterPro" id="IPR020904">
    <property type="entry name" value="Sc_DH/Rdtase_CS"/>
</dbReference>
<evidence type="ECO:0000256" key="3">
    <source>
        <dbReference type="RuleBase" id="RU000363"/>
    </source>
</evidence>
<accession>A0A5J5G874</accession>
<dbReference type="NCBIfam" id="NF005372">
    <property type="entry name" value="PRK06914.1"/>
    <property type="match status" value="1"/>
</dbReference>
<dbReference type="Pfam" id="PF00106">
    <property type="entry name" value="adh_short"/>
    <property type="match status" value="1"/>
</dbReference>